<evidence type="ECO:0000256" key="3">
    <source>
        <dbReference type="ARBA" id="ARBA00022448"/>
    </source>
</evidence>
<evidence type="ECO:0000256" key="8">
    <source>
        <dbReference type="ARBA" id="ARBA00032316"/>
    </source>
</evidence>
<evidence type="ECO:0000259" key="11">
    <source>
        <dbReference type="Pfam" id="PF22691"/>
    </source>
</evidence>
<dbReference type="InterPro" id="IPR055140">
    <property type="entry name" value="Thiolase_C_2"/>
</dbReference>
<sequence>MSNRTFVVGVGMTKFDKPDTKEGDYPDWANEAGEMAPADAGLPYEKVEQAFAGYCYGDSTDGQRAIYQLGLTGIPVVNVNNNCSTGSSALYIARQVINGGLADCALAIGFEKTERGSPGMRYTDRTQAMDKHMERMSEIRAPEEVPFAPQMFGSAGRDHMQKYGSTADQFAWIGWTDHKHSVDNRYAQFQDEHSLQDIKEARMIHAPLTKLQCSPTGDGSAATIVVSERFVDEHDLWDRAIEIAGQAMVTDLSSTFDETADCITICGSDMSAEAARKAHAEAEVDAVQVDVCELHDCFSANELITYEALGFAAEREGHLLVDREATTYGGDGPVVNPSGGLISKGHPLGATGLAQCASHRPRSVRRAHLAAARHSRQAPGAGREDRAAAQHRARRCCGRNGLQAGLVTPSHVGLS</sequence>
<dbReference type="InterPro" id="IPR020613">
    <property type="entry name" value="Thiolase_CS"/>
</dbReference>
<evidence type="ECO:0000313" key="12">
    <source>
        <dbReference type="EMBL" id="UTI66241.1"/>
    </source>
</evidence>
<proteinExistence type="predicted"/>
<comment type="subcellular location">
    <subcellularLocation>
        <location evidence="1">Peroxisome</location>
    </subcellularLocation>
</comment>
<feature type="domain" description="Thiolase N-terminal" evidence="10">
    <location>
        <begin position="6"/>
        <end position="193"/>
    </location>
</feature>
<accession>A0ABY5DYI6</accession>
<dbReference type="EMBL" id="CP098502">
    <property type="protein sequence ID" value="UTI66241.1"/>
    <property type="molecule type" value="Genomic_DNA"/>
</dbReference>
<dbReference type="NCBIfam" id="NF006102">
    <property type="entry name" value="PRK08256.1"/>
    <property type="match status" value="1"/>
</dbReference>
<reference evidence="12 13" key="1">
    <citation type="submission" date="2022-06" db="EMBL/GenBank/DDBJ databases">
        <title>Paraconexibacter antarcticus.</title>
        <authorList>
            <person name="Kim C.S."/>
        </authorList>
    </citation>
    <scope>NUCLEOTIDE SEQUENCE [LARGE SCALE GENOMIC DNA]</scope>
    <source>
        <strain evidence="12 13">02-257</strain>
    </source>
</reference>
<evidence type="ECO:0000259" key="10">
    <source>
        <dbReference type="Pfam" id="PF00108"/>
    </source>
</evidence>
<dbReference type="CDD" id="cd00829">
    <property type="entry name" value="SCP-x_thiolase"/>
    <property type="match status" value="1"/>
</dbReference>
<dbReference type="PROSITE" id="PS00098">
    <property type="entry name" value="THIOLASE_1"/>
    <property type="match status" value="1"/>
</dbReference>
<keyword evidence="5" id="KW-0445">Lipid transport</keyword>
<keyword evidence="13" id="KW-1185">Reference proteome</keyword>
<feature type="region of interest" description="Disordered" evidence="9">
    <location>
        <begin position="372"/>
        <end position="392"/>
    </location>
</feature>
<dbReference type="InterPro" id="IPR020615">
    <property type="entry name" value="Thiolase_acyl_enz_int_AS"/>
</dbReference>
<dbReference type="PROSITE" id="PS00737">
    <property type="entry name" value="THIOLASE_2"/>
    <property type="match status" value="1"/>
</dbReference>
<dbReference type="Proteomes" id="UP001056035">
    <property type="component" value="Chromosome"/>
</dbReference>
<gene>
    <name evidence="12" type="ORF">NBH00_08540</name>
</gene>
<dbReference type="InterPro" id="IPR002155">
    <property type="entry name" value="Thiolase"/>
</dbReference>
<evidence type="ECO:0000256" key="7">
    <source>
        <dbReference type="ARBA" id="ARBA00023140"/>
    </source>
</evidence>
<protein>
    <recommendedName>
        <fullName evidence="2">propanoyl-CoA C-acyltransferase</fullName>
        <ecNumber evidence="2">2.3.1.176</ecNumber>
    </recommendedName>
    <alternativeName>
        <fullName evidence="8">Propanoyl-CoA C-acyltransferase</fullName>
    </alternativeName>
</protein>
<dbReference type="Gene3D" id="3.40.47.10">
    <property type="match status" value="1"/>
</dbReference>
<keyword evidence="7" id="KW-0576">Peroxisome</keyword>
<dbReference type="InterPro" id="IPR016039">
    <property type="entry name" value="Thiolase-like"/>
</dbReference>
<keyword evidence="3" id="KW-0813">Transport</keyword>
<dbReference type="SUPFAM" id="SSF53901">
    <property type="entry name" value="Thiolase-like"/>
    <property type="match status" value="2"/>
</dbReference>
<evidence type="ECO:0000256" key="5">
    <source>
        <dbReference type="ARBA" id="ARBA00023055"/>
    </source>
</evidence>
<evidence type="ECO:0000256" key="9">
    <source>
        <dbReference type="SAM" id="MobiDB-lite"/>
    </source>
</evidence>
<dbReference type="PANTHER" id="PTHR42870">
    <property type="entry name" value="ACETYL-COA C-ACETYLTRANSFERASE"/>
    <property type="match status" value="1"/>
</dbReference>
<evidence type="ECO:0000256" key="2">
    <source>
        <dbReference type="ARBA" id="ARBA00012352"/>
    </source>
</evidence>
<dbReference type="PIRSF" id="PIRSF000429">
    <property type="entry name" value="Ac-CoA_Ac_transf"/>
    <property type="match status" value="1"/>
</dbReference>
<dbReference type="Pfam" id="PF22691">
    <property type="entry name" value="Thiolase_C_1"/>
    <property type="match status" value="1"/>
</dbReference>
<evidence type="ECO:0000256" key="6">
    <source>
        <dbReference type="ARBA" id="ARBA00023121"/>
    </source>
</evidence>
<dbReference type="InterPro" id="IPR020616">
    <property type="entry name" value="Thiolase_N"/>
</dbReference>
<feature type="domain" description="Thiolase C-terminal" evidence="11">
    <location>
        <begin position="271"/>
        <end position="355"/>
    </location>
</feature>
<evidence type="ECO:0000256" key="4">
    <source>
        <dbReference type="ARBA" id="ARBA00022679"/>
    </source>
</evidence>
<dbReference type="PANTHER" id="PTHR42870:SF1">
    <property type="entry name" value="NON-SPECIFIC LIPID-TRANSFER PROTEIN-LIKE 2"/>
    <property type="match status" value="1"/>
</dbReference>
<keyword evidence="6" id="KW-0446">Lipid-binding</keyword>
<organism evidence="12 13">
    <name type="scientific">Paraconexibacter antarcticus</name>
    <dbReference type="NCBI Taxonomy" id="2949664"/>
    <lineage>
        <taxon>Bacteria</taxon>
        <taxon>Bacillati</taxon>
        <taxon>Actinomycetota</taxon>
        <taxon>Thermoleophilia</taxon>
        <taxon>Solirubrobacterales</taxon>
        <taxon>Paraconexibacteraceae</taxon>
        <taxon>Paraconexibacter</taxon>
    </lineage>
</organism>
<evidence type="ECO:0000256" key="1">
    <source>
        <dbReference type="ARBA" id="ARBA00004275"/>
    </source>
</evidence>
<dbReference type="EC" id="2.3.1.176" evidence="2"/>
<dbReference type="Pfam" id="PF00108">
    <property type="entry name" value="Thiolase_N"/>
    <property type="match status" value="1"/>
</dbReference>
<evidence type="ECO:0000313" key="13">
    <source>
        <dbReference type="Proteomes" id="UP001056035"/>
    </source>
</evidence>
<name>A0ABY5DYI6_9ACTN</name>
<keyword evidence="4" id="KW-0808">Transferase</keyword>